<dbReference type="InterPro" id="IPR011603">
    <property type="entry name" value="2oxoglutarate_DH_E1"/>
</dbReference>
<dbReference type="RefSeq" id="WP_386660249.1">
    <property type="nucleotide sequence ID" value="NZ_JBHLTF010000033.1"/>
</dbReference>
<dbReference type="InterPro" id="IPR005475">
    <property type="entry name" value="Transketolase-like_Pyr-bd"/>
</dbReference>
<evidence type="ECO:0000256" key="6">
    <source>
        <dbReference type="ARBA" id="ARBA00023052"/>
    </source>
</evidence>
<dbReference type="SMART" id="SM00861">
    <property type="entry name" value="Transket_pyr"/>
    <property type="match status" value="1"/>
</dbReference>
<comment type="function">
    <text evidence="2">E1 component of the 2-oxoglutarate dehydrogenase (OGDH) complex which catalyzes the decarboxylation of 2-oxoglutarate, the first step in the conversion of 2-oxoglutarate to succinyl-CoA and CO(2).</text>
</comment>
<comment type="caution">
    <text evidence="9">The sequence shown here is derived from an EMBL/GenBank/DDBJ whole genome shotgun (WGS) entry which is preliminary data.</text>
</comment>
<dbReference type="PANTHER" id="PTHR23152">
    <property type="entry name" value="2-OXOGLUTARATE DEHYDROGENASE"/>
    <property type="match status" value="1"/>
</dbReference>
<dbReference type="NCBIfam" id="NF006914">
    <property type="entry name" value="PRK09404.1"/>
    <property type="match status" value="1"/>
</dbReference>
<dbReference type="EC" id="1.2.4.2" evidence="4"/>
<name>A0ABV6SZB1_9GAMM</name>
<dbReference type="Gene3D" id="3.40.50.12470">
    <property type="match status" value="1"/>
</dbReference>
<feature type="region of interest" description="Disordered" evidence="7">
    <location>
        <begin position="1"/>
        <end position="33"/>
    </location>
</feature>
<dbReference type="InterPro" id="IPR031717">
    <property type="entry name" value="ODO-1/KGD_C"/>
</dbReference>
<dbReference type="NCBIfam" id="TIGR00239">
    <property type="entry name" value="2oxo_dh_E1"/>
    <property type="match status" value="1"/>
</dbReference>
<dbReference type="InterPro" id="IPR032106">
    <property type="entry name" value="2-oxogl_dehyd_N"/>
</dbReference>
<proteinExistence type="inferred from homology"/>
<keyword evidence="6" id="KW-0786">Thiamine pyrophosphate</keyword>
<gene>
    <name evidence="9" type="ORF">ACFFFU_13845</name>
</gene>
<feature type="domain" description="Transketolase-like pyrimidine-binding" evidence="8">
    <location>
        <begin position="648"/>
        <end position="841"/>
    </location>
</feature>
<dbReference type="EMBL" id="JBHLTF010000033">
    <property type="protein sequence ID" value="MFC0718810.1"/>
    <property type="molecule type" value="Genomic_DNA"/>
</dbReference>
<dbReference type="Gene3D" id="1.10.287.1150">
    <property type="entry name" value="TPP helical domain"/>
    <property type="match status" value="1"/>
</dbReference>
<dbReference type="PANTHER" id="PTHR23152:SF4">
    <property type="entry name" value="2-OXOADIPATE DEHYDROGENASE COMPLEX COMPONENT E1"/>
    <property type="match status" value="1"/>
</dbReference>
<dbReference type="Gene3D" id="3.40.50.970">
    <property type="match status" value="1"/>
</dbReference>
<organism evidence="9 10">
    <name type="scientific">Luteimonas padinae</name>
    <dbReference type="NCBI Taxonomy" id="1714359"/>
    <lineage>
        <taxon>Bacteria</taxon>
        <taxon>Pseudomonadati</taxon>
        <taxon>Pseudomonadota</taxon>
        <taxon>Gammaproteobacteria</taxon>
        <taxon>Lysobacterales</taxon>
        <taxon>Lysobacteraceae</taxon>
        <taxon>Luteimonas</taxon>
    </lineage>
</organism>
<dbReference type="Gene3D" id="3.40.50.11610">
    <property type="entry name" value="Multifunctional 2-oxoglutarate metabolism enzyme, C-terminal domain"/>
    <property type="match status" value="1"/>
</dbReference>
<accession>A0ABV6SZB1</accession>
<dbReference type="CDD" id="cd02016">
    <property type="entry name" value="TPP_E1_OGDC_like"/>
    <property type="match status" value="1"/>
</dbReference>
<comment type="similarity">
    <text evidence="3">Belongs to the alpha-ketoglutarate dehydrogenase family.</text>
</comment>
<dbReference type="Pfam" id="PF02779">
    <property type="entry name" value="Transket_pyr"/>
    <property type="match status" value="1"/>
</dbReference>
<dbReference type="PIRSF" id="PIRSF000157">
    <property type="entry name" value="Oxoglu_dh_E1"/>
    <property type="match status" value="1"/>
</dbReference>
<dbReference type="NCBIfam" id="NF008907">
    <property type="entry name" value="PRK12270.1"/>
    <property type="match status" value="1"/>
</dbReference>
<dbReference type="InterPro" id="IPR042179">
    <property type="entry name" value="KGD_C_sf"/>
</dbReference>
<sequence>MHPSPPHSRRRGYNCADAPPEQASHHRNASSPLPSELSNAIVANLLKQFAQSSELGANAAYIEDLYEQYLVDPDSVGDKWKTWFDGFKGREAGDVPHSVVMDAVARAGREAKAGVVVASGAGGGDLEAQRKQGSVLKLITAYRSRGHLQADTDPLGMAEKIDAPDLDLPFHGLSDADLDTEFATGPGGGTSTFGGAPRMRLRDLLALLRATYAGPIGAEFMHIPQAEQRRWMYERMEQAGGRYSLTADEQRRILERLTAAEGLERYLHTKYVGQKRFSLEGGDSLIPLLDTVIRSAGKDGVKDIVIGMAHRGRLNVLVNTLGKNPRRLFDEFEGKFEHNALAHAGDVKYHMGFSADVATEGGPVHLALAFNPSHLEIVDPVVAGSVRSRQERRKDTARRQVMPILIHGDAAFAGQGVVMELFQMSQARGFAVGGTVHVVVNNQVGFTTSAREDARSTLYCTDVAKMIGAPVLHVNADDPEAVAFAARLAYDFRQEFRKDVVIDLVCYRRHGHNEADEPAITQPVMYQIIRKHKTTRELYASQLESSGVLEDKGGQALVDRYRDKLDAGEVTTELAEVGKTPADSGLFVDWGKLVAGSLADKAGTAVKPAKLKELAKAITTIPEEVQLHSRVAKVYDDRRKMAAGEIPADWGFAENLAYATLLDEGFGLRLVGQDVGRGTFTHRHAILHDQKTDSYYLPLRQLVDSPERATVIDSLLSEEAVMAYEYGFSTTDPNTMCIWEGQFGDFANGAQVVIDQFIASGEAKWGRISGLTLLLPHGYEGQGPEHSSARLERFLQLCALDNMLVCVPSTPAQAFHMLRRQMHMTTRKPLVVMSPKSLLRHKLAVSTLDELAKGEFQHLIGDASADPKKVKRVVLCSGKVYYDLLEEMEKRGQDDVALVRVEQLYPFPRGVLSAELARFKQATSVIWCQEEPQNQGAWYQIRHHLQHCVPSNLELHYAGRQRSPSPAVGLFSKHVAEQQKLVDDALASPVGSVFAAD</sequence>
<evidence type="ECO:0000256" key="4">
    <source>
        <dbReference type="ARBA" id="ARBA00012280"/>
    </source>
</evidence>
<evidence type="ECO:0000313" key="10">
    <source>
        <dbReference type="Proteomes" id="UP001589898"/>
    </source>
</evidence>
<keyword evidence="5 9" id="KW-0560">Oxidoreductase</keyword>
<dbReference type="Pfam" id="PF16078">
    <property type="entry name" value="2-oxogl_dehyd_N"/>
    <property type="match status" value="1"/>
</dbReference>
<dbReference type="Proteomes" id="UP001589898">
    <property type="component" value="Unassembled WGS sequence"/>
</dbReference>
<evidence type="ECO:0000256" key="3">
    <source>
        <dbReference type="ARBA" id="ARBA00006936"/>
    </source>
</evidence>
<dbReference type="SUPFAM" id="SSF52518">
    <property type="entry name" value="Thiamin diphosphate-binding fold (THDP-binding)"/>
    <property type="match status" value="2"/>
</dbReference>
<reference evidence="9 10" key="1">
    <citation type="submission" date="2024-09" db="EMBL/GenBank/DDBJ databases">
        <authorList>
            <person name="Sun Q."/>
            <person name="Mori K."/>
        </authorList>
    </citation>
    <scope>NUCLEOTIDE SEQUENCE [LARGE SCALE GENOMIC DNA]</scope>
    <source>
        <strain evidence="9 10">KCTC 52403</strain>
    </source>
</reference>
<dbReference type="Pfam" id="PF16870">
    <property type="entry name" value="OxoGdeHyase_C"/>
    <property type="match status" value="1"/>
</dbReference>
<evidence type="ECO:0000256" key="5">
    <source>
        <dbReference type="ARBA" id="ARBA00023002"/>
    </source>
</evidence>
<evidence type="ECO:0000259" key="8">
    <source>
        <dbReference type="SMART" id="SM00861"/>
    </source>
</evidence>
<evidence type="ECO:0000256" key="2">
    <source>
        <dbReference type="ARBA" id="ARBA00003906"/>
    </source>
</evidence>
<protein>
    <recommendedName>
        <fullName evidence="4">oxoglutarate dehydrogenase (succinyl-transferring)</fullName>
        <ecNumber evidence="4">1.2.4.2</ecNumber>
    </recommendedName>
</protein>
<evidence type="ECO:0000256" key="7">
    <source>
        <dbReference type="SAM" id="MobiDB-lite"/>
    </source>
</evidence>
<comment type="cofactor">
    <cofactor evidence="1">
        <name>thiamine diphosphate</name>
        <dbReference type="ChEBI" id="CHEBI:58937"/>
    </cofactor>
</comment>
<evidence type="ECO:0000256" key="1">
    <source>
        <dbReference type="ARBA" id="ARBA00001964"/>
    </source>
</evidence>
<keyword evidence="10" id="KW-1185">Reference proteome</keyword>
<dbReference type="Pfam" id="PF00676">
    <property type="entry name" value="E1_dh"/>
    <property type="match status" value="1"/>
</dbReference>
<dbReference type="GO" id="GO:0004591">
    <property type="term" value="F:oxoglutarate dehydrogenase (succinyl-transferring) activity"/>
    <property type="evidence" value="ECO:0007669"/>
    <property type="project" value="UniProtKB-EC"/>
</dbReference>
<evidence type="ECO:0000313" key="9">
    <source>
        <dbReference type="EMBL" id="MFC0718810.1"/>
    </source>
</evidence>
<dbReference type="InterPro" id="IPR001017">
    <property type="entry name" value="DH_E1"/>
</dbReference>
<dbReference type="InterPro" id="IPR029061">
    <property type="entry name" value="THDP-binding"/>
</dbReference>